<sequence>MAIGRDGSPLLQALEQISLLRHLPLAPIPDGYCGGRCLLNTTSAQLRTGPSEVSIKGPLADRARFRRFAGRSWRWSMTLHRKAKGRRRQSFLASVFSVFLPSRTPLAIGFGHRCKFAIFFVILNEENVYLLCKKLCNVGVADPVGADLFVVFISNEKKMKRRGEAFDLVWDLDSDLPFPSPLTVYFPEAIKPVNSPYSRLFRVVHAPRFLRCFASDRSHMRDGLGNWLALPPTYKPITSEDGTTNNLDKYIQMRTADVPANAQDSLHGMLLNEYGKQWIDIVLIEPGLSFPAPLRRFTAKIFRAEGRGEATGGAGSAGAGGSMGHKSSRFLPSTTSLSPASAATPQYNPFPAPPTVEIPKSTSAFPQSLLEFLTSSLRWILPPRVPDPALVTSPAPIWPLPRPRRISSDRGCSVPLFRPYVASVPWHGGVRGFLSQLFPRYGHYCGPNWSSGKDGGSMLWDQRPIDWIDFCCYCHDIGYDTYDQAKLLKADLAFLECLEQPRMASKGGGAPAAIIYRSMCIAGKIQNLVSPFPFFFCFYFLFTCSILYAHVGSYVLYARVGLRTVLIPYRMHLVRLQSGPSFMDVFNNFIIVATEYMLMCIVNSVGILMLHASVV</sequence>
<feature type="transmembrane region" description="Helical" evidence="2">
    <location>
        <begin position="532"/>
        <end position="557"/>
    </location>
</feature>
<keyword evidence="5" id="KW-1185">Reference proteome</keyword>
<accession>A0A8J5KRF0</accession>
<evidence type="ECO:0000313" key="4">
    <source>
        <dbReference type="EMBL" id="KAG6492842.1"/>
    </source>
</evidence>
<feature type="transmembrane region" description="Helical" evidence="2">
    <location>
        <begin position="585"/>
        <end position="610"/>
    </location>
</feature>
<dbReference type="Gene3D" id="3.10.620.10">
    <property type="entry name" value="Protein N-terminal glutamine amidohydrolase, alpha beta roll"/>
    <property type="match status" value="1"/>
</dbReference>
<dbReference type="GO" id="GO:0004623">
    <property type="term" value="F:phospholipase A2 activity"/>
    <property type="evidence" value="ECO:0007669"/>
    <property type="project" value="InterPro"/>
</dbReference>
<dbReference type="Pfam" id="PF09764">
    <property type="entry name" value="Nt_Gln_amidase"/>
    <property type="match status" value="1"/>
</dbReference>
<dbReference type="PANTHER" id="PTHR37246">
    <property type="entry name" value="OS07G0658000 PROTEIN"/>
    <property type="match status" value="1"/>
</dbReference>
<keyword evidence="2" id="KW-0812">Transmembrane</keyword>
<dbReference type="GO" id="GO:0016811">
    <property type="term" value="F:hydrolase activity, acting on carbon-nitrogen (but not peptide) bonds, in linear amides"/>
    <property type="evidence" value="ECO:0007669"/>
    <property type="project" value="InterPro"/>
</dbReference>
<dbReference type="GO" id="GO:0050482">
    <property type="term" value="P:arachidonate secretion"/>
    <property type="evidence" value="ECO:0007669"/>
    <property type="project" value="InterPro"/>
</dbReference>
<feature type="region of interest" description="Disordered" evidence="1">
    <location>
        <begin position="309"/>
        <end position="346"/>
    </location>
</feature>
<protein>
    <recommendedName>
        <fullName evidence="3">Protein N-terminal glutamine amidohydrolase alpha beta roll domain-containing protein</fullName>
    </recommendedName>
</protein>
<dbReference type="Proteomes" id="UP000734854">
    <property type="component" value="Unassembled WGS sequence"/>
</dbReference>
<dbReference type="InterPro" id="IPR036444">
    <property type="entry name" value="PLipase_A2_dom_sf"/>
</dbReference>
<reference evidence="4 5" key="1">
    <citation type="submission" date="2020-08" db="EMBL/GenBank/DDBJ databases">
        <title>Plant Genome Project.</title>
        <authorList>
            <person name="Zhang R.-G."/>
        </authorList>
    </citation>
    <scope>NUCLEOTIDE SEQUENCE [LARGE SCALE GENOMIC DNA]</scope>
    <source>
        <tissue evidence="4">Rhizome</tissue>
    </source>
</reference>
<dbReference type="AlphaFoldDB" id="A0A8J5KRF0"/>
<dbReference type="EMBL" id="JACMSC010000013">
    <property type="protein sequence ID" value="KAG6492842.1"/>
    <property type="molecule type" value="Genomic_DNA"/>
</dbReference>
<dbReference type="GO" id="GO:0006644">
    <property type="term" value="P:phospholipid metabolic process"/>
    <property type="evidence" value="ECO:0007669"/>
    <property type="project" value="InterPro"/>
</dbReference>
<evidence type="ECO:0000259" key="3">
    <source>
        <dbReference type="Pfam" id="PF09764"/>
    </source>
</evidence>
<evidence type="ECO:0000256" key="1">
    <source>
        <dbReference type="SAM" id="MobiDB-lite"/>
    </source>
</evidence>
<evidence type="ECO:0000256" key="2">
    <source>
        <dbReference type="SAM" id="Phobius"/>
    </source>
</evidence>
<dbReference type="InterPro" id="IPR023128">
    <property type="entry name" value="Prot_N_Gln_amidohydro_ab_roll"/>
</dbReference>
<dbReference type="InterPro" id="IPR037132">
    <property type="entry name" value="N_Gln_amidohydro_ab_roll_sf"/>
</dbReference>
<dbReference type="SUPFAM" id="SSF48619">
    <property type="entry name" value="Phospholipase A2, PLA2"/>
    <property type="match status" value="1"/>
</dbReference>
<feature type="compositionally biased region" description="Gly residues" evidence="1">
    <location>
        <begin position="309"/>
        <end position="323"/>
    </location>
</feature>
<proteinExistence type="predicted"/>
<name>A0A8J5KRF0_ZINOF</name>
<gene>
    <name evidence="4" type="ORF">ZIOFF_047810</name>
</gene>
<keyword evidence="2" id="KW-0472">Membrane</keyword>
<feature type="compositionally biased region" description="Low complexity" evidence="1">
    <location>
        <begin position="331"/>
        <end position="345"/>
    </location>
</feature>
<dbReference type="PANTHER" id="PTHR37246:SF1">
    <property type="entry name" value="PHOSPHOLIPASE A2 FAMILY PROTEIN"/>
    <property type="match status" value="1"/>
</dbReference>
<evidence type="ECO:0000313" key="5">
    <source>
        <dbReference type="Proteomes" id="UP000734854"/>
    </source>
</evidence>
<dbReference type="Gene3D" id="1.20.90.10">
    <property type="entry name" value="Phospholipase A2 domain"/>
    <property type="match status" value="1"/>
</dbReference>
<comment type="caution">
    <text evidence="4">The sequence shown here is derived from an EMBL/GenBank/DDBJ whole genome shotgun (WGS) entry which is preliminary data.</text>
</comment>
<organism evidence="4 5">
    <name type="scientific">Zingiber officinale</name>
    <name type="common">Ginger</name>
    <name type="synonym">Amomum zingiber</name>
    <dbReference type="NCBI Taxonomy" id="94328"/>
    <lineage>
        <taxon>Eukaryota</taxon>
        <taxon>Viridiplantae</taxon>
        <taxon>Streptophyta</taxon>
        <taxon>Embryophyta</taxon>
        <taxon>Tracheophyta</taxon>
        <taxon>Spermatophyta</taxon>
        <taxon>Magnoliopsida</taxon>
        <taxon>Liliopsida</taxon>
        <taxon>Zingiberales</taxon>
        <taxon>Zingiberaceae</taxon>
        <taxon>Zingiber</taxon>
    </lineage>
</organism>
<keyword evidence="2" id="KW-1133">Transmembrane helix</keyword>
<feature type="domain" description="Protein N-terminal glutamine amidohydrolase alpha beta roll" evidence="3">
    <location>
        <begin position="165"/>
        <end position="270"/>
    </location>
</feature>